<protein>
    <recommendedName>
        <fullName evidence="4">DUF4397 domain-containing protein</fullName>
    </recommendedName>
</protein>
<evidence type="ECO:0008006" key="4">
    <source>
        <dbReference type="Google" id="ProtNLM"/>
    </source>
</evidence>
<accession>A0A7K3WU53</accession>
<feature type="signal peptide" evidence="1">
    <location>
        <begin position="1"/>
        <end position="24"/>
    </location>
</feature>
<sequence length="253" mass="28237">MKPFYSLSLITLLCSLLLSSCAFHNGNMTGNASLSTRNFEIKTIVMGTAKTSHVFGIGGLKKQALVYEAKKDLYRSYPLSEGQAFANISVDFKRSYFFIVNTTVATITADVVEFKEGSYDNIQTGFQQLIEYKSDSTAYSSRPFKTDQVVALFEHNTLIPVRIVADINTKKDQYIVEYVDPSNGTLKSIKPDELFIISNNELSDNFKFKIGDEVKASTSGYSIVLAVGIEYLIIKSKFKTYKAKSAFMSKISQ</sequence>
<name>A0A7K3WU53_9FLAO</name>
<dbReference type="PROSITE" id="PS51257">
    <property type="entry name" value="PROKAR_LIPOPROTEIN"/>
    <property type="match status" value="1"/>
</dbReference>
<evidence type="ECO:0000313" key="3">
    <source>
        <dbReference type="Proteomes" id="UP000486602"/>
    </source>
</evidence>
<organism evidence="2 3">
    <name type="scientific">Cryomorpha ignava</name>
    <dbReference type="NCBI Taxonomy" id="101383"/>
    <lineage>
        <taxon>Bacteria</taxon>
        <taxon>Pseudomonadati</taxon>
        <taxon>Bacteroidota</taxon>
        <taxon>Flavobacteriia</taxon>
        <taxon>Flavobacteriales</taxon>
        <taxon>Cryomorphaceae</taxon>
        <taxon>Cryomorpha</taxon>
    </lineage>
</organism>
<gene>
    <name evidence="2" type="ORF">G3O08_16060</name>
</gene>
<reference evidence="2 3" key="1">
    <citation type="submission" date="2020-02" db="EMBL/GenBank/DDBJ databases">
        <title>Out from the shadows clarifying the taxonomy of the family Cryomorphaceae and related taxa by utilizing the GTDB taxonomic framework.</title>
        <authorList>
            <person name="Bowman J.P."/>
        </authorList>
    </citation>
    <scope>NUCLEOTIDE SEQUENCE [LARGE SCALE GENOMIC DNA]</scope>
    <source>
        <strain evidence="2 3">QSSC 1-22</strain>
    </source>
</reference>
<comment type="caution">
    <text evidence="2">The sequence shown here is derived from an EMBL/GenBank/DDBJ whole genome shotgun (WGS) entry which is preliminary data.</text>
</comment>
<dbReference type="AlphaFoldDB" id="A0A7K3WU53"/>
<keyword evidence="3" id="KW-1185">Reference proteome</keyword>
<evidence type="ECO:0000313" key="2">
    <source>
        <dbReference type="EMBL" id="NEN25016.1"/>
    </source>
</evidence>
<evidence type="ECO:0000256" key="1">
    <source>
        <dbReference type="SAM" id="SignalP"/>
    </source>
</evidence>
<dbReference type="InterPro" id="IPR046697">
    <property type="entry name" value="DUF6567"/>
</dbReference>
<dbReference type="RefSeq" id="WP_163286418.1">
    <property type="nucleotide sequence ID" value="NZ_JAAGVY010000038.1"/>
</dbReference>
<dbReference type="Proteomes" id="UP000486602">
    <property type="component" value="Unassembled WGS sequence"/>
</dbReference>
<proteinExistence type="predicted"/>
<feature type="chain" id="PRO_5029559912" description="DUF4397 domain-containing protein" evidence="1">
    <location>
        <begin position="25"/>
        <end position="253"/>
    </location>
</feature>
<dbReference type="EMBL" id="JAAGVY010000038">
    <property type="protein sequence ID" value="NEN25016.1"/>
    <property type="molecule type" value="Genomic_DNA"/>
</dbReference>
<dbReference type="Pfam" id="PF20205">
    <property type="entry name" value="DUF6567"/>
    <property type="match status" value="1"/>
</dbReference>
<keyword evidence="1" id="KW-0732">Signal</keyword>